<evidence type="ECO:0000313" key="8">
    <source>
        <dbReference type="EMBL" id="NIK72853.1"/>
    </source>
</evidence>
<dbReference type="InterPro" id="IPR038414">
    <property type="entry name" value="CcoP_N_sf"/>
</dbReference>
<dbReference type="GO" id="GO:0009055">
    <property type="term" value="F:electron transfer activity"/>
    <property type="evidence" value="ECO:0007669"/>
    <property type="project" value="InterPro"/>
</dbReference>
<dbReference type="InterPro" id="IPR032858">
    <property type="entry name" value="CcoP_N"/>
</dbReference>
<dbReference type="PANTHER" id="PTHR33751">
    <property type="entry name" value="CBB3-TYPE CYTOCHROME C OXIDASE SUBUNIT FIXP"/>
    <property type="match status" value="1"/>
</dbReference>
<evidence type="ECO:0000259" key="7">
    <source>
        <dbReference type="PROSITE" id="PS51007"/>
    </source>
</evidence>
<dbReference type="GO" id="GO:0046872">
    <property type="term" value="F:metal ion binding"/>
    <property type="evidence" value="ECO:0007669"/>
    <property type="project" value="UniProtKB-KW"/>
</dbReference>
<dbReference type="SUPFAM" id="SSF46626">
    <property type="entry name" value="Cytochrome c"/>
    <property type="match status" value="1"/>
</dbReference>
<feature type="transmembrane region" description="Helical" evidence="6">
    <location>
        <begin position="98"/>
        <end position="117"/>
    </location>
</feature>
<evidence type="ECO:0000256" key="6">
    <source>
        <dbReference type="SAM" id="Phobius"/>
    </source>
</evidence>
<organism evidence="8 9">
    <name type="scientific">Thermonema lapsum</name>
    <dbReference type="NCBI Taxonomy" id="28195"/>
    <lineage>
        <taxon>Bacteria</taxon>
        <taxon>Pseudomonadati</taxon>
        <taxon>Bacteroidota</taxon>
        <taxon>Cytophagia</taxon>
        <taxon>Cytophagales</taxon>
        <taxon>Thermonemataceae</taxon>
        <taxon>Thermonema</taxon>
    </lineage>
</organism>
<dbReference type="EMBL" id="JAASRN010000001">
    <property type="protein sequence ID" value="NIK72853.1"/>
    <property type="molecule type" value="Genomic_DNA"/>
</dbReference>
<dbReference type="Gene3D" id="1.10.760.10">
    <property type="entry name" value="Cytochrome c-like domain"/>
    <property type="match status" value="1"/>
</dbReference>
<dbReference type="InterPro" id="IPR050597">
    <property type="entry name" value="Cytochrome_c_Oxidase_Subunit"/>
</dbReference>
<dbReference type="PANTHER" id="PTHR33751:SF1">
    <property type="entry name" value="CBB3-TYPE CYTOCHROME C OXIDASE SUBUNIT FIXP"/>
    <property type="match status" value="1"/>
</dbReference>
<dbReference type="InterPro" id="IPR036909">
    <property type="entry name" value="Cyt_c-like_dom_sf"/>
</dbReference>
<keyword evidence="5" id="KW-0175">Coiled coil</keyword>
<dbReference type="PROSITE" id="PS51007">
    <property type="entry name" value="CYTC"/>
    <property type="match status" value="1"/>
</dbReference>
<gene>
    <name evidence="8" type="ORF">FHS56_000339</name>
</gene>
<dbReference type="Gene3D" id="6.10.280.130">
    <property type="match status" value="1"/>
</dbReference>
<protein>
    <submittedName>
        <fullName evidence="8">Cytochrome c oxidase cbb3-type subunit 3</fullName>
    </submittedName>
</protein>
<keyword evidence="3 4" id="KW-0408">Iron</keyword>
<reference evidence="8 9" key="1">
    <citation type="submission" date="2020-03" db="EMBL/GenBank/DDBJ databases">
        <title>Genomic Encyclopedia of Type Strains, Phase IV (KMG-IV): sequencing the most valuable type-strain genomes for metagenomic binning, comparative biology and taxonomic classification.</title>
        <authorList>
            <person name="Goeker M."/>
        </authorList>
    </citation>
    <scope>NUCLEOTIDE SEQUENCE [LARGE SCALE GENOMIC DNA]</scope>
    <source>
        <strain evidence="8 9">DSM 5718</strain>
    </source>
</reference>
<dbReference type="Pfam" id="PF14715">
    <property type="entry name" value="FixP_N"/>
    <property type="match status" value="1"/>
</dbReference>
<dbReference type="InterPro" id="IPR009056">
    <property type="entry name" value="Cyt_c-like_dom"/>
</dbReference>
<feature type="transmembrane region" description="Helical" evidence="6">
    <location>
        <begin position="12"/>
        <end position="38"/>
    </location>
</feature>
<dbReference type="AlphaFoldDB" id="A0A846MMS9"/>
<keyword evidence="6" id="KW-0812">Transmembrane</keyword>
<evidence type="ECO:0000256" key="3">
    <source>
        <dbReference type="ARBA" id="ARBA00023004"/>
    </source>
</evidence>
<dbReference type="GO" id="GO:0020037">
    <property type="term" value="F:heme binding"/>
    <property type="evidence" value="ECO:0007669"/>
    <property type="project" value="InterPro"/>
</dbReference>
<sequence length="256" mass="28754">MDFANMTQTDWMLLAILILIGIIAILVLLTGVYVAAVLRIILKQQSGEEVHESLWSRWLKKIGGTEQPVEVQEQVLMLDHNYDGIRELDNHMPPWLKFLYFATVVFSVGYLLAYHVFEWAPLQEEEFEIEMQQATIAIEEYKKTQANLIDESNVELLSDAAALEAGKAIFVQNCAACHGNEGQGGVGPNLTDDAWLHGCNIKDVFKVVKYGVPQKGMVPWQNSLKPQEIQQVASYVLSLRGTNPPNPKEPQGEKCE</sequence>
<keyword evidence="1 4" id="KW-0349">Heme</keyword>
<feature type="coiled-coil region" evidence="5">
    <location>
        <begin position="124"/>
        <end position="151"/>
    </location>
</feature>
<evidence type="ECO:0000313" key="9">
    <source>
        <dbReference type="Proteomes" id="UP000537126"/>
    </source>
</evidence>
<evidence type="ECO:0000256" key="4">
    <source>
        <dbReference type="PROSITE-ProRule" id="PRU00433"/>
    </source>
</evidence>
<keyword evidence="9" id="KW-1185">Reference proteome</keyword>
<dbReference type="Proteomes" id="UP000537126">
    <property type="component" value="Unassembled WGS sequence"/>
</dbReference>
<keyword evidence="6" id="KW-1133">Transmembrane helix</keyword>
<accession>A0A846MMS9</accession>
<keyword evidence="6" id="KW-0472">Membrane</keyword>
<feature type="domain" description="Cytochrome c" evidence="7">
    <location>
        <begin position="161"/>
        <end position="240"/>
    </location>
</feature>
<evidence type="ECO:0000256" key="1">
    <source>
        <dbReference type="ARBA" id="ARBA00022617"/>
    </source>
</evidence>
<evidence type="ECO:0000256" key="2">
    <source>
        <dbReference type="ARBA" id="ARBA00022723"/>
    </source>
</evidence>
<comment type="caution">
    <text evidence="8">The sequence shown here is derived from an EMBL/GenBank/DDBJ whole genome shotgun (WGS) entry which is preliminary data.</text>
</comment>
<dbReference type="Pfam" id="PF13442">
    <property type="entry name" value="Cytochrome_CBB3"/>
    <property type="match status" value="1"/>
</dbReference>
<name>A0A846MMS9_9BACT</name>
<dbReference type="RefSeq" id="WP_166918152.1">
    <property type="nucleotide sequence ID" value="NZ_JAASRN010000001.1"/>
</dbReference>
<keyword evidence="2 4" id="KW-0479">Metal-binding</keyword>
<proteinExistence type="predicted"/>
<evidence type="ECO:0000256" key="5">
    <source>
        <dbReference type="SAM" id="Coils"/>
    </source>
</evidence>